<evidence type="ECO:0000313" key="1">
    <source>
        <dbReference type="EMBL" id="QJA44714.1"/>
    </source>
</evidence>
<accession>A0A6H1ZAX9</accession>
<dbReference type="EMBL" id="MT141570">
    <property type="protein sequence ID" value="QJA67407.1"/>
    <property type="molecule type" value="Genomic_DNA"/>
</dbReference>
<evidence type="ECO:0008006" key="6">
    <source>
        <dbReference type="Google" id="ProtNLM"/>
    </source>
</evidence>
<dbReference type="AlphaFoldDB" id="A0A6H1ZAX9"/>
<evidence type="ECO:0000313" key="2">
    <source>
        <dbReference type="EMBL" id="QJA67407.1"/>
    </source>
</evidence>
<dbReference type="SUPFAM" id="SSF56300">
    <property type="entry name" value="Metallo-dependent phosphatases"/>
    <property type="match status" value="1"/>
</dbReference>
<dbReference type="EMBL" id="MT145197">
    <property type="protein sequence ID" value="QJI05257.1"/>
    <property type="molecule type" value="Genomic_DNA"/>
</dbReference>
<evidence type="ECO:0000313" key="3">
    <source>
        <dbReference type="EMBL" id="QJB00815.1"/>
    </source>
</evidence>
<dbReference type="InterPro" id="IPR029052">
    <property type="entry name" value="Metallo-depent_PP-like"/>
</dbReference>
<dbReference type="EMBL" id="MT144594">
    <property type="protein sequence ID" value="QJH94009.1"/>
    <property type="molecule type" value="Genomic_DNA"/>
</dbReference>
<evidence type="ECO:0000313" key="5">
    <source>
        <dbReference type="EMBL" id="QJI05257.1"/>
    </source>
</evidence>
<proteinExistence type="predicted"/>
<sequence>MTTEPLSRELALEAYRASQQYSTRVAAAEALGIPCTTFKSRLYKAKEMARQGLLGTDAVLPGFEISRISEGPRGTTVEQRQERSGGFNIPEGHAIKGVSAFLDADGRVIGQWVKTKEGERDPVYVADIIRKAFEGFTASAIEAPPPRADEDSLTVYPLIDWHVGLLAWAEETGENYDLTIAKDIILRSMGKVINASPPSKHCVVLGLGDLLHFDGYEPVTSRSRNFLDADGRYPKVLRTSVQMVIATIEMALARHENVLVRILPGNHDDQSAVAVSLALGLYYSSHDRVTVDDSPSRFWWHRFGSVFLGAVHGDRAKMKDLPLVMAHDRPQDWGNSTYRRIYTGHTHHERRLEEGGVVVTSMRSPVAKDAYHSFEKYRSGRSVYSETYRADGSEVAAIQFNL</sequence>
<reference evidence="1" key="1">
    <citation type="submission" date="2020-03" db="EMBL/GenBank/DDBJ databases">
        <title>The deep terrestrial virosphere.</title>
        <authorList>
            <person name="Holmfeldt K."/>
            <person name="Nilsson E."/>
            <person name="Simone D."/>
            <person name="Lopez-Fernandez M."/>
            <person name="Wu X."/>
            <person name="de Brujin I."/>
            <person name="Lundin D."/>
            <person name="Andersson A."/>
            <person name="Bertilsson S."/>
            <person name="Dopson M."/>
        </authorList>
    </citation>
    <scope>NUCLEOTIDE SEQUENCE</scope>
    <source>
        <strain evidence="3">MM171A00166</strain>
        <strain evidence="5">MM415A00140</strain>
        <strain evidence="2">MM415B00227</strain>
        <strain evidence="1">TM448A00134</strain>
        <strain evidence="4">TM448B00166</strain>
    </source>
</reference>
<dbReference type="EMBL" id="MT143701">
    <property type="protein sequence ID" value="QJB00815.1"/>
    <property type="molecule type" value="Genomic_DNA"/>
</dbReference>
<organism evidence="1">
    <name type="scientific">viral metagenome</name>
    <dbReference type="NCBI Taxonomy" id="1070528"/>
    <lineage>
        <taxon>unclassified sequences</taxon>
        <taxon>metagenomes</taxon>
        <taxon>organismal metagenomes</taxon>
    </lineage>
</organism>
<gene>
    <name evidence="3" type="ORF">MM171A00166_0058</name>
    <name evidence="5" type="ORF">MM415A00140_0007</name>
    <name evidence="2" type="ORF">MM415B00227_0069</name>
    <name evidence="1" type="ORF">TM448A00134_0048</name>
    <name evidence="4" type="ORF">TM448B00166_0053</name>
</gene>
<protein>
    <recommendedName>
        <fullName evidence="6">Calcineurin-like phosphoesterase</fullName>
    </recommendedName>
</protein>
<evidence type="ECO:0000313" key="4">
    <source>
        <dbReference type="EMBL" id="QJH94009.1"/>
    </source>
</evidence>
<dbReference type="EMBL" id="MT143979">
    <property type="protein sequence ID" value="QJA44714.1"/>
    <property type="molecule type" value="Genomic_DNA"/>
</dbReference>
<name>A0A6H1ZAX9_9ZZZZ</name>